<feature type="domain" description="CHK kinase-like" evidence="1">
    <location>
        <begin position="136"/>
        <end position="330"/>
    </location>
</feature>
<dbReference type="Gene3D" id="3.90.1200.10">
    <property type="match status" value="1"/>
</dbReference>
<evidence type="ECO:0000313" key="2">
    <source>
        <dbReference type="EMBL" id="KAK9874642.1"/>
    </source>
</evidence>
<dbReference type="Pfam" id="PF02958">
    <property type="entry name" value="EcKL"/>
    <property type="match status" value="1"/>
</dbReference>
<protein>
    <recommendedName>
        <fullName evidence="1">CHK kinase-like domain-containing protein</fullName>
    </recommendedName>
</protein>
<proteinExistence type="predicted"/>
<dbReference type="EMBL" id="JARQZJ010000032">
    <property type="protein sequence ID" value="KAK9874642.1"/>
    <property type="molecule type" value="Genomic_DNA"/>
</dbReference>
<dbReference type="InterPro" id="IPR015897">
    <property type="entry name" value="CHK_kinase-like"/>
</dbReference>
<accession>A0AAW1U204</accession>
<organism evidence="2 3">
    <name type="scientific">Henosepilachna vigintioctopunctata</name>
    <dbReference type="NCBI Taxonomy" id="420089"/>
    <lineage>
        <taxon>Eukaryota</taxon>
        <taxon>Metazoa</taxon>
        <taxon>Ecdysozoa</taxon>
        <taxon>Arthropoda</taxon>
        <taxon>Hexapoda</taxon>
        <taxon>Insecta</taxon>
        <taxon>Pterygota</taxon>
        <taxon>Neoptera</taxon>
        <taxon>Endopterygota</taxon>
        <taxon>Coleoptera</taxon>
        <taxon>Polyphaga</taxon>
        <taxon>Cucujiformia</taxon>
        <taxon>Coccinelloidea</taxon>
        <taxon>Coccinellidae</taxon>
        <taxon>Epilachninae</taxon>
        <taxon>Epilachnini</taxon>
        <taxon>Henosepilachna</taxon>
    </lineage>
</organism>
<gene>
    <name evidence="2" type="ORF">WA026_005468</name>
</gene>
<dbReference type="InterPro" id="IPR011009">
    <property type="entry name" value="Kinase-like_dom_sf"/>
</dbReference>
<dbReference type="SUPFAM" id="SSF56112">
    <property type="entry name" value="Protein kinase-like (PK-like)"/>
    <property type="match status" value="1"/>
</dbReference>
<dbReference type="PANTHER" id="PTHR11012">
    <property type="entry name" value="PROTEIN KINASE-LIKE DOMAIN-CONTAINING"/>
    <property type="match status" value="1"/>
</dbReference>
<evidence type="ECO:0000313" key="3">
    <source>
        <dbReference type="Proteomes" id="UP001431783"/>
    </source>
</evidence>
<reference evidence="2 3" key="1">
    <citation type="submission" date="2023-03" db="EMBL/GenBank/DDBJ databases">
        <title>Genome insight into feeding habits of ladybird beetles.</title>
        <authorList>
            <person name="Li H.-S."/>
            <person name="Huang Y.-H."/>
            <person name="Pang H."/>
        </authorList>
    </citation>
    <scope>NUCLEOTIDE SEQUENCE [LARGE SCALE GENOMIC DNA]</scope>
    <source>
        <strain evidence="2">SYSU_2023b</strain>
        <tissue evidence="2">Whole body</tissue>
    </source>
</reference>
<dbReference type="SMART" id="SM00587">
    <property type="entry name" value="CHK"/>
    <property type="match status" value="1"/>
</dbReference>
<evidence type="ECO:0000259" key="1">
    <source>
        <dbReference type="SMART" id="SM00587"/>
    </source>
</evidence>
<dbReference type="Proteomes" id="UP001431783">
    <property type="component" value="Unassembled WGS sequence"/>
</dbReference>
<comment type="caution">
    <text evidence="2">The sequence shown here is derived from an EMBL/GenBank/DDBJ whole genome shotgun (WGS) entry which is preliminary data.</text>
</comment>
<dbReference type="AlphaFoldDB" id="A0AAW1U204"/>
<dbReference type="PANTHER" id="PTHR11012:SF55">
    <property type="entry name" value="BHLH DOMAIN-CONTAINING PROTEIN"/>
    <property type="match status" value="1"/>
</dbReference>
<keyword evidence="3" id="KW-1185">Reference proteome</keyword>
<name>A0AAW1U204_9CUCU</name>
<dbReference type="InterPro" id="IPR004119">
    <property type="entry name" value="EcKL"/>
</dbReference>
<sequence>MEKFQLVNIVELLRTHYGSDIEVQKQHADILTGPGEHYGSIILKVDLELKINGVLQILNLVAKKIPVNELLQKAFDVQVTFKKEAFAYTITIPTLLDFQKEFGFPEDKLINFFPKCYGYRYNLEGTNEHIDQNGALLLENLKTVGYETVDRLVGFDLESSMVILKNLARFHAVPLALKLLRPEVFKEKVLPGLVKHKGAEQLGEEVGKVFHGTIMSTALKCEELKPYLSRLQKVVDYYETHLLIDRPPPSEEYGTVTHCDVWTSNIMVLKNSNGVATKLKLLDLQLTNYSSPIRDLIFFMFTSVQNDILLENLDCLIEYYHENFVDTLKYFDIDLEPYSWKNFNEELENVAPDEVYHILVMLKIIYSQRGKVTNTLDNFQISDWIRPDLLGEDHKRKLKNTVLTLASKNWI</sequence>